<evidence type="ECO:0000313" key="3">
    <source>
        <dbReference type="Proteomes" id="UP001501433"/>
    </source>
</evidence>
<evidence type="ECO:0000256" key="1">
    <source>
        <dbReference type="SAM" id="Coils"/>
    </source>
</evidence>
<organism evidence="2 3">
    <name type="scientific">Litoribaculum gwangyangense</name>
    <dbReference type="NCBI Taxonomy" id="1130722"/>
    <lineage>
        <taxon>Bacteria</taxon>
        <taxon>Pseudomonadati</taxon>
        <taxon>Bacteroidota</taxon>
        <taxon>Flavobacteriia</taxon>
        <taxon>Flavobacteriales</taxon>
        <taxon>Flavobacteriaceae</taxon>
        <taxon>Litoribaculum</taxon>
    </lineage>
</organism>
<reference evidence="3" key="1">
    <citation type="journal article" date="2019" name="Int. J. Syst. Evol. Microbiol.">
        <title>The Global Catalogue of Microorganisms (GCM) 10K type strain sequencing project: providing services to taxonomists for standard genome sequencing and annotation.</title>
        <authorList>
            <consortium name="The Broad Institute Genomics Platform"/>
            <consortium name="The Broad Institute Genome Sequencing Center for Infectious Disease"/>
            <person name="Wu L."/>
            <person name="Ma J."/>
        </authorList>
    </citation>
    <scope>NUCLEOTIDE SEQUENCE [LARGE SCALE GENOMIC DNA]</scope>
    <source>
        <strain evidence="3">JCM 18325</strain>
    </source>
</reference>
<feature type="coiled-coil region" evidence="1">
    <location>
        <begin position="158"/>
        <end position="192"/>
    </location>
</feature>
<dbReference type="Gene3D" id="1.10.340.20">
    <property type="entry name" value="Apc36109-like domain"/>
    <property type="match status" value="1"/>
</dbReference>
<dbReference type="InterPro" id="IPR023162">
    <property type="entry name" value="Apc36109-like_dom_sf"/>
</dbReference>
<gene>
    <name evidence="2" type="ORF">GCM10023330_04700</name>
</gene>
<keyword evidence="1" id="KW-0175">Coiled coil</keyword>
<sequence>MYRKELTEEILNKFIMDNIIYVEYAEGGAMGNTGGLIIYIIENDDSVHYETNVYNNAELYKKARLKIERQSNGLFNRNHKYPIIFDYHYGGFGNHTFLNINFNIGRTEDSLLFKKGNDSFEVRSSNKGVFEHIVGSIKQKANEKFIKDINTQLVALGINKIESLSEWMERKADELEASFKALNDDSDFLIEKNDNKLKKLNDMIDKHDPMGLIKIINIKDQYQSEAEIIISQLKENQTIEDVQAIVYQEFKTIYGSKLAGSKNKYFELARDIQRWIIN</sequence>
<evidence type="ECO:0000313" key="2">
    <source>
        <dbReference type="EMBL" id="GAA4801795.1"/>
    </source>
</evidence>
<dbReference type="EMBL" id="BAABJW010000001">
    <property type="protein sequence ID" value="GAA4801795.1"/>
    <property type="molecule type" value="Genomic_DNA"/>
</dbReference>
<dbReference type="RefSeq" id="WP_345275324.1">
    <property type="nucleotide sequence ID" value="NZ_BAABJW010000001.1"/>
</dbReference>
<protein>
    <submittedName>
        <fullName evidence="2">Uncharacterized protein</fullName>
    </submittedName>
</protein>
<name>A0ABP9C0C0_9FLAO</name>
<proteinExistence type="predicted"/>
<dbReference type="Proteomes" id="UP001501433">
    <property type="component" value="Unassembled WGS sequence"/>
</dbReference>
<keyword evidence="3" id="KW-1185">Reference proteome</keyword>
<accession>A0ABP9C0C0</accession>
<comment type="caution">
    <text evidence="2">The sequence shown here is derived from an EMBL/GenBank/DDBJ whole genome shotgun (WGS) entry which is preliminary data.</text>
</comment>